<keyword evidence="6" id="KW-1185">Reference proteome</keyword>
<keyword evidence="3" id="KW-0378">Hydrolase</keyword>
<dbReference type="EMBL" id="JARJLG010000068">
    <property type="protein sequence ID" value="KAJ7754214.1"/>
    <property type="molecule type" value="Genomic_DNA"/>
</dbReference>
<evidence type="ECO:0000256" key="2">
    <source>
        <dbReference type="ARBA" id="ARBA00022670"/>
    </source>
</evidence>
<protein>
    <recommendedName>
        <fullName evidence="4">Ubiquitin-like protease family profile domain-containing protein</fullName>
    </recommendedName>
</protein>
<dbReference type="GO" id="GO:0006508">
    <property type="term" value="P:proteolysis"/>
    <property type="evidence" value="ECO:0007669"/>
    <property type="project" value="UniProtKB-KW"/>
</dbReference>
<dbReference type="GO" id="GO:0019783">
    <property type="term" value="F:ubiquitin-like protein peptidase activity"/>
    <property type="evidence" value="ECO:0007669"/>
    <property type="project" value="UniProtKB-ARBA"/>
</dbReference>
<evidence type="ECO:0000256" key="3">
    <source>
        <dbReference type="ARBA" id="ARBA00022801"/>
    </source>
</evidence>
<evidence type="ECO:0000313" key="6">
    <source>
        <dbReference type="Proteomes" id="UP001215280"/>
    </source>
</evidence>
<dbReference type="InterPro" id="IPR003653">
    <property type="entry name" value="Peptidase_C48_C"/>
</dbReference>
<dbReference type="Gene3D" id="3.40.395.10">
    <property type="entry name" value="Adenoviral Proteinase, Chain A"/>
    <property type="match status" value="1"/>
</dbReference>
<reference evidence="5" key="1">
    <citation type="submission" date="2023-03" db="EMBL/GenBank/DDBJ databases">
        <title>Massive genome expansion in bonnet fungi (Mycena s.s.) driven by repeated elements and novel gene families across ecological guilds.</title>
        <authorList>
            <consortium name="Lawrence Berkeley National Laboratory"/>
            <person name="Harder C.B."/>
            <person name="Miyauchi S."/>
            <person name="Viragh M."/>
            <person name="Kuo A."/>
            <person name="Thoen E."/>
            <person name="Andreopoulos B."/>
            <person name="Lu D."/>
            <person name="Skrede I."/>
            <person name="Drula E."/>
            <person name="Henrissat B."/>
            <person name="Morin E."/>
            <person name="Kohler A."/>
            <person name="Barry K."/>
            <person name="LaButti K."/>
            <person name="Morin E."/>
            <person name="Salamov A."/>
            <person name="Lipzen A."/>
            <person name="Mereny Z."/>
            <person name="Hegedus B."/>
            <person name="Baldrian P."/>
            <person name="Stursova M."/>
            <person name="Weitz H."/>
            <person name="Taylor A."/>
            <person name="Grigoriev I.V."/>
            <person name="Nagy L.G."/>
            <person name="Martin F."/>
            <person name="Kauserud H."/>
        </authorList>
    </citation>
    <scope>NUCLEOTIDE SEQUENCE</scope>
    <source>
        <strain evidence="5">CBHHK188m</strain>
    </source>
</reference>
<organism evidence="5 6">
    <name type="scientific">Mycena maculata</name>
    <dbReference type="NCBI Taxonomy" id="230809"/>
    <lineage>
        <taxon>Eukaryota</taxon>
        <taxon>Fungi</taxon>
        <taxon>Dikarya</taxon>
        <taxon>Basidiomycota</taxon>
        <taxon>Agaricomycotina</taxon>
        <taxon>Agaricomycetes</taxon>
        <taxon>Agaricomycetidae</taxon>
        <taxon>Agaricales</taxon>
        <taxon>Marasmiineae</taxon>
        <taxon>Mycenaceae</taxon>
        <taxon>Mycena</taxon>
    </lineage>
</organism>
<feature type="domain" description="Ubiquitin-like protease family profile" evidence="4">
    <location>
        <begin position="205"/>
        <end position="331"/>
    </location>
</feature>
<evidence type="ECO:0000313" key="5">
    <source>
        <dbReference type="EMBL" id="KAJ7754214.1"/>
    </source>
</evidence>
<dbReference type="Proteomes" id="UP001215280">
    <property type="component" value="Unassembled WGS sequence"/>
</dbReference>
<gene>
    <name evidence="5" type="ORF">DFH07DRAFT_959911</name>
</gene>
<evidence type="ECO:0000259" key="4">
    <source>
        <dbReference type="Pfam" id="PF02902"/>
    </source>
</evidence>
<accession>A0AAD7NCP4</accession>
<evidence type="ECO:0000256" key="1">
    <source>
        <dbReference type="ARBA" id="ARBA00005234"/>
    </source>
</evidence>
<comment type="similarity">
    <text evidence="1">Belongs to the peptidase C48 family.</text>
</comment>
<proteinExistence type="inferred from homology"/>
<name>A0AAD7NCP4_9AGAR</name>
<sequence length="418" mass="47435">MDSPLVNDDEEDEHYERTWVAAHWIGCGREYHNNPPVVEAANLPDKNMSIAQLLVFEVPPIEDPMDDDTEWFLTEPASPDVRELVPLLSIPSRDVVQHLLNELGQAWFDGKQSLHTSINPEVALPFWVLTYWLVILDAAEAKDRWIAASIWSDKVGKTREELGMKRAVKDLWKKIAWHGNLPGFGSSLPVLDLAGFFSQDYLAGNLVDAMMRLLSVRLAESAGPVSNSTLVVDTPFAQYIELLHPDLDGIRPDNISPSALKYLDKYGSWFQSPDHTHLYFFLHRPPRHWTACEIDFKSKHIRYGDSLRWKRPQDFFDALDSFVAEQFAGAKFIVTDDLRYAYQTDGYNCPIIAVNTVAHNVLGDALWTPGTANGLRMKAFCEITEYTSSGRAKVCLYPPQRAPSHLRKGPLRPILLYE</sequence>
<dbReference type="AlphaFoldDB" id="A0AAD7NCP4"/>
<dbReference type="GO" id="GO:0008234">
    <property type="term" value="F:cysteine-type peptidase activity"/>
    <property type="evidence" value="ECO:0007669"/>
    <property type="project" value="InterPro"/>
</dbReference>
<dbReference type="InterPro" id="IPR038765">
    <property type="entry name" value="Papain-like_cys_pep_sf"/>
</dbReference>
<dbReference type="Pfam" id="PF02902">
    <property type="entry name" value="Peptidase_C48"/>
    <property type="match status" value="1"/>
</dbReference>
<keyword evidence="2" id="KW-0645">Protease</keyword>
<comment type="caution">
    <text evidence="5">The sequence shown here is derived from an EMBL/GenBank/DDBJ whole genome shotgun (WGS) entry which is preliminary data.</text>
</comment>
<dbReference type="SUPFAM" id="SSF54001">
    <property type="entry name" value="Cysteine proteinases"/>
    <property type="match status" value="1"/>
</dbReference>